<accession>A0A0F5HZK7</accession>
<evidence type="ECO:0000313" key="2">
    <source>
        <dbReference type="Proteomes" id="UP000031563"/>
    </source>
</evidence>
<sequence>MLYEDRKMMKWRGFLLSEHAEQLTEPEVINEENLMDEQAKEAFDHMISCSYHNGMPVTMCIHVLGKPPVQVTGIVQKLNDPPGCLKVAGKGTIHIKDILTVELVDTKDERYEY</sequence>
<evidence type="ECO:0000313" key="1">
    <source>
        <dbReference type="EMBL" id="KKB39849.1"/>
    </source>
</evidence>
<dbReference type="OrthoDB" id="2376882at2"/>
<dbReference type="RefSeq" id="WP_039230377.1">
    <property type="nucleotide sequence ID" value="NZ_JWIR02000037.1"/>
</dbReference>
<proteinExistence type="predicted"/>
<evidence type="ECO:0008006" key="3">
    <source>
        <dbReference type="Google" id="ProtNLM"/>
    </source>
</evidence>
<gene>
    <name evidence="1" type="ORF">QY95_02066</name>
</gene>
<protein>
    <recommendedName>
        <fullName evidence="3">YolD-like family protein</fullName>
    </recommendedName>
</protein>
<accession>A0A0F5I2G0</accession>
<comment type="caution">
    <text evidence="1">The sequence shown here is derived from an EMBL/GenBank/DDBJ whole genome shotgun (WGS) entry which is preliminary data.</text>
</comment>
<name>A0A0F5I2G0_BACTR</name>
<dbReference type="Proteomes" id="UP000031563">
    <property type="component" value="Unassembled WGS sequence"/>
</dbReference>
<organism evidence="1 2">
    <name type="scientific">Bacillus thermotolerans</name>
    <name type="common">Quasibacillus thermotolerans</name>
    <dbReference type="NCBI Taxonomy" id="1221996"/>
    <lineage>
        <taxon>Bacteria</taxon>
        <taxon>Bacillati</taxon>
        <taxon>Bacillota</taxon>
        <taxon>Bacilli</taxon>
        <taxon>Bacillales</taxon>
        <taxon>Bacillaceae</taxon>
        <taxon>Bacillus</taxon>
    </lineage>
</organism>
<keyword evidence="2" id="KW-1185">Reference proteome</keyword>
<dbReference type="STRING" id="1221996.QY95_02066"/>
<dbReference type="AlphaFoldDB" id="A0A0F5I2G0"/>
<dbReference type="EMBL" id="JWIR02000037">
    <property type="protein sequence ID" value="KKB39849.1"/>
    <property type="molecule type" value="Genomic_DNA"/>
</dbReference>
<reference evidence="1" key="1">
    <citation type="submission" date="2015-02" db="EMBL/GenBank/DDBJ databases">
        <title>Genome Assembly of Bacillaceae bacterium MTCC 8252.</title>
        <authorList>
            <person name="Verma A."/>
            <person name="Khatri I."/>
            <person name="Mual P."/>
            <person name="Subramanian S."/>
            <person name="Krishnamurthi S."/>
        </authorList>
    </citation>
    <scope>NUCLEOTIDE SEQUENCE [LARGE SCALE GENOMIC DNA]</scope>
    <source>
        <strain evidence="1">MTCC 8252</strain>
    </source>
</reference>